<organism evidence="2 3">
    <name type="scientific">Anaerosphaera multitolerans</name>
    <dbReference type="NCBI Taxonomy" id="2487351"/>
    <lineage>
        <taxon>Bacteria</taxon>
        <taxon>Bacillati</taxon>
        <taxon>Bacillota</taxon>
        <taxon>Tissierellia</taxon>
        <taxon>Tissierellales</taxon>
        <taxon>Peptoniphilaceae</taxon>
        <taxon>Anaerosphaera</taxon>
    </lineage>
</organism>
<dbReference type="AlphaFoldDB" id="A0A437S5R0"/>
<dbReference type="NCBIfam" id="TIGR04518">
    <property type="entry name" value="ECF_S_folT_fam"/>
    <property type="match status" value="1"/>
</dbReference>
<feature type="transmembrane region" description="Helical" evidence="1">
    <location>
        <begin position="157"/>
        <end position="175"/>
    </location>
</feature>
<evidence type="ECO:0000313" key="2">
    <source>
        <dbReference type="EMBL" id="RVU54382.1"/>
    </source>
</evidence>
<dbReference type="Pfam" id="PF07155">
    <property type="entry name" value="ECF-ribofla_trS"/>
    <property type="match status" value="1"/>
</dbReference>
<dbReference type="Gene3D" id="1.10.1760.20">
    <property type="match status" value="1"/>
</dbReference>
<sequence>MEKSEEVRSVKGISTKILVRSAFLAALSIVLTRMLSVMLDPAHRIGFGTIPLMLSGLIYGPYIGGIVGLVSDLIGVMINPQGAFHFGFTLNAILTGVIPGVVKLLFLNGKRERPIVAIVLSNVLVMIIVYMILNTLWLSQLLGKGMYALLITRIPKSIVECVVFSIIMIALYKALKKTKF</sequence>
<dbReference type="GO" id="GO:0016020">
    <property type="term" value="C:membrane"/>
    <property type="evidence" value="ECO:0007669"/>
    <property type="project" value="InterPro"/>
</dbReference>
<dbReference type="RefSeq" id="WP_127724914.1">
    <property type="nucleotide sequence ID" value="NZ_RLIH01000011.1"/>
</dbReference>
<dbReference type="InterPro" id="IPR009825">
    <property type="entry name" value="ECF_substrate-spec-like"/>
</dbReference>
<accession>A0A437S5R0</accession>
<keyword evidence="3" id="KW-1185">Reference proteome</keyword>
<evidence type="ECO:0000313" key="3">
    <source>
        <dbReference type="Proteomes" id="UP000288812"/>
    </source>
</evidence>
<keyword evidence="1" id="KW-0812">Transmembrane</keyword>
<reference evidence="2 3" key="1">
    <citation type="submission" date="2018-11" db="EMBL/GenBank/DDBJ databases">
        <title>Genome sequencing and assembly of Anaerosphaera sp. nov., GS7-6-2.</title>
        <authorList>
            <person name="Rettenmaier R."/>
            <person name="Liebl W."/>
            <person name="Zverlov V."/>
        </authorList>
    </citation>
    <scope>NUCLEOTIDE SEQUENCE [LARGE SCALE GENOMIC DNA]</scope>
    <source>
        <strain evidence="2 3">GS7-6-2</strain>
    </source>
</reference>
<evidence type="ECO:0000256" key="1">
    <source>
        <dbReference type="SAM" id="Phobius"/>
    </source>
</evidence>
<proteinExistence type="predicted"/>
<comment type="caution">
    <text evidence="2">The sequence shown here is derived from an EMBL/GenBank/DDBJ whole genome shotgun (WGS) entry which is preliminary data.</text>
</comment>
<dbReference type="EMBL" id="RLIH01000011">
    <property type="protein sequence ID" value="RVU54382.1"/>
    <property type="molecule type" value="Genomic_DNA"/>
</dbReference>
<gene>
    <name evidence="2" type="ORF">EF514_08015</name>
</gene>
<name>A0A437S5R0_9FIRM</name>
<dbReference type="Proteomes" id="UP000288812">
    <property type="component" value="Unassembled WGS sequence"/>
</dbReference>
<protein>
    <submittedName>
        <fullName evidence="2">Folate family ECF transporter S component</fullName>
    </submittedName>
</protein>
<keyword evidence="1" id="KW-0472">Membrane</keyword>
<keyword evidence="1" id="KW-1133">Transmembrane helix</keyword>
<feature type="transmembrane region" description="Helical" evidence="1">
    <location>
        <begin position="17"/>
        <end position="36"/>
    </location>
</feature>
<feature type="transmembrane region" description="Helical" evidence="1">
    <location>
        <begin position="115"/>
        <end position="137"/>
    </location>
</feature>
<dbReference type="OrthoDB" id="4624at2"/>
<feature type="transmembrane region" description="Helical" evidence="1">
    <location>
        <begin position="84"/>
        <end position="106"/>
    </location>
</feature>
<dbReference type="InterPro" id="IPR030949">
    <property type="entry name" value="ECF_S_folate_fam"/>
</dbReference>
<feature type="transmembrane region" description="Helical" evidence="1">
    <location>
        <begin position="57"/>
        <end position="78"/>
    </location>
</feature>